<dbReference type="EMBL" id="JALLBG020000240">
    <property type="protein sequence ID" value="KAL3758117.1"/>
    <property type="molecule type" value="Genomic_DNA"/>
</dbReference>
<keyword evidence="3 11" id="KW-0812">Transmembrane</keyword>
<evidence type="ECO:0000256" key="5">
    <source>
        <dbReference type="ARBA" id="ARBA00022989"/>
    </source>
</evidence>
<dbReference type="Gene3D" id="2.60.120.200">
    <property type="match status" value="1"/>
</dbReference>
<evidence type="ECO:0000256" key="1">
    <source>
        <dbReference type="ARBA" id="ARBA00004606"/>
    </source>
</evidence>
<gene>
    <name evidence="13" type="ORF">ACHAWU_004198</name>
</gene>
<dbReference type="PROSITE" id="PS01186">
    <property type="entry name" value="EGF_2"/>
    <property type="match status" value="1"/>
</dbReference>
<comment type="subcellular location">
    <subcellularLocation>
        <location evidence="1">Membrane</location>
        <topology evidence="1">Single-pass type II membrane protein</topology>
    </subcellularLocation>
</comment>
<evidence type="ECO:0000256" key="8">
    <source>
        <dbReference type="ARBA" id="ARBA00023180"/>
    </source>
</evidence>
<dbReference type="Pfam" id="PF03935">
    <property type="entry name" value="SKN1_KRE6_Sbg1"/>
    <property type="match status" value="1"/>
</dbReference>
<dbReference type="SUPFAM" id="SSF49899">
    <property type="entry name" value="Concanavalin A-like lectins/glucanases"/>
    <property type="match status" value="1"/>
</dbReference>
<keyword evidence="7" id="KW-1015">Disulfide bond</keyword>
<proteinExistence type="inferred from homology"/>
<dbReference type="GO" id="GO:0016020">
    <property type="term" value="C:membrane"/>
    <property type="evidence" value="ECO:0007669"/>
    <property type="project" value="UniProtKB-SubCell"/>
</dbReference>
<comment type="caution">
    <text evidence="13">The sequence shown here is derived from an EMBL/GenBank/DDBJ whole genome shotgun (WGS) entry which is preliminary data.</text>
</comment>
<keyword evidence="14" id="KW-1185">Reference proteome</keyword>
<comment type="similarity">
    <text evidence="2">Belongs to the SKN1/KRE6 family.</text>
</comment>
<evidence type="ECO:0000256" key="11">
    <source>
        <dbReference type="SAM" id="Phobius"/>
    </source>
</evidence>
<sequence>MKHPTRIDGSGTTTTTIMLTAVAAITSSLLFASLLLPTAHAGWIDEDTPPDLRTTRSLVDGSTYHLIMSDEFNVPHRSFADGHDPTWTALDKSDDDYSASGGGSLHFYNSSTVTTTPDGMLTIQSILEKTSWTHYDALKKQYKQETKYFKSGMVQSWDKFCFTGGILEVDVILPGEPDIGGLWPAIWLLGNLGRATYEVSTNNLWPWSYDDCDRDKQESQVISACNKVNHFGLNPQQGRGATEIDVLELMGGDSGGKALPATSPPISLPYVDMTLQVAPGIPDNRPQSGSQPVRTIDTTTSGYATSQAQSWYDHLTVAGNTSLNPFFYGTYLGPTKPNEPVSRNANQAFQADAVGAMKQIVSEHFKSPHTFRVEWQPGRGGRLDWFTKSYKMKDSNGTTFHMEGDGKGQDWEHSLSIPDYALEEAMGSKIPEEPSYIIFNTAISSTWAFPYSLPDWCPKCYDCHDPKCTCSFNPGFCNMMKTGKVALKIDSVRVYQSRNDDAHSGKPHSVGCDPVDFPTREYIKGYQYRYMRNPPFVYDDKLPLRSVKKGGGVCVVDEDCGGGSGGDDDDAAGEDNAPPETSTASTGAAAEEDILDLDNDVTDEIEVAQPSVRRLIDDKGWDGTSTDKLKGSELNKPPVSEESVEDGTNESDASTTNTTAPNRQRKGRCVKATAGVFGPPSPTGKQCQCNAGYTGPHCLSVDKFDDEPGAFELKKVSTLFTNRAKPYLTKCHIVFGVTLASAFIVALVVGTLIKGKRKSGMLELMPLQS</sequence>
<accession>A0ABD3M3E7</accession>
<name>A0ABD3M3E7_9STRA</name>
<reference evidence="13 14" key="1">
    <citation type="submission" date="2024-10" db="EMBL/GenBank/DDBJ databases">
        <title>Updated reference genomes for cyclostephanoid diatoms.</title>
        <authorList>
            <person name="Roberts W.R."/>
            <person name="Alverson A.J."/>
        </authorList>
    </citation>
    <scope>NUCLEOTIDE SEQUENCE [LARGE SCALE GENOMIC DNA]</scope>
    <source>
        <strain evidence="13 14">AJA232-27</strain>
    </source>
</reference>
<keyword evidence="6 11" id="KW-0472">Membrane</keyword>
<keyword evidence="5 11" id="KW-1133">Transmembrane helix</keyword>
<dbReference type="InterPro" id="IPR005629">
    <property type="entry name" value="Skn1/Kre6/Sbg1"/>
</dbReference>
<feature type="region of interest" description="Disordered" evidence="10">
    <location>
        <begin position="560"/>
        <end position="590"/>
    </location>
</feature>
<dbReference type="Proteomes" id="UP001530293">
    <property type="component" value="Unassembled WGS sequence"/>
</dbReference>
<evidence type="ECO:0000256" key="7">
    <source>
        <dbReference type="ARBA" id="ARBA00023157"/>
    </source>
</evidence>
<feature type="compositionally biased region" description="Basic and acidic residues" evidence="10">
    <location>
        <begin position="617"/>
        <end position="633"/>
    </location>
</feature>
<evidence type="ECO:0000256" key="3">
    <source>
        <dbReference type="ARBA" id="ARBA00022692"/>
    </source>
</evidence>
<dbReference type="PANTHER" id="PTHR31361">
    <property type="entry name" value="BETA-GLUCAN SYNTHESIS-ASSOCIATED PROTEIN KRE6-RELATED"/>
    <property type="match status" value="1"/>
</dbReference>
<organism evidence="13 14">
    <name type="scientific">Discostella pseudostelligera</name>
    <dbReference type="NCBI Taxonomy" id="259834"/>
    <lineage>
        <taxon>Eukaryota</taxon>
        <taxon>Sar</taxon>
        <taxon>Stramenopiles</taxon>
        <taxon>Ochrophyta</taxon>
        <taxon>Bacillariophyta</taxon>
        <taxon>Coscinodiscophyceae</taxon>
        <taxon>Thalassiosirophycidae</taxon>
        <taxon>Stephanodiscales</taxon>
        <taxon>Stephanodiscaceae</taxon>
        <taxon>Discostella</taxon>
    </lineage>
</organism>
<dbReference type="InterPro" id="IPR000742">
    <property type="entry name" value="EGF"/>
</dbReference>
<evidence type="ECO:0000259" key="12">
    <source>
        <dbReference type="PROSITE" id="PS51762"/>
    </source>
</evidence>
<dbReference type="PROSITE" id="PS00022">
    <property type="entry name" value="EGF_1"/>
    <property type="match status" value="1"/>
</dbReference>
<evidence type="ECO:0000313" key="14">
    <source>
        <dbReference type="Proteomes" id="UP001530293"/>
    </source>
</evidence>
<dbReference type="PROSITE" id="PS51762">
    <property type="entry name" value="GH16_2"/>
    <property type="match status" value="1"/>
</dbReference>
<dbReference type="AlphaFoldDB" id="A0ABD3M3E7"/>
<evidence type="ECO:0000256" key="4">
    <source>
        <dbReference type="ARBA" id="ARBA00022968"/>
    </source>
</evidence>
<dbReference type="InterPro" id="IPR000757">
    <property type="entry name" value="Beta-glucanase-like"/>
</dbReference>
<protein>
    <recommendedName>
        <fullName evidence="12">GH16 domain-containing protein</fullName>
    </recommendedName>
</protein>
<evidence type="ECO:0000256" key="10">
    <source>
        <dbReference type="SAM" id="MobiDB-lite"/>
    </source>
</evidence>
<evidence type="ECO:0000313" key="13">
    <source>
        <dbReference type="EMBL" id="KAL3758117.1"/>
    </source>
</evidence>
<feature type="transmembrane region" description="Helical" evidence="11">
    <location>
        <begin position="733"/>
        <end position="753"/>
    </location>
</feature>
<evidence type="ECO:0000256" key="9">
    <source>
        <dbReference type="ARBA" id="ARBA00023316"/>
    </source>
</evidence>
<dbReference type="GO" id="GO:0071555">
    <property type="term" value="P:cell wall organization"/>
    <property type="evidence" value="ECO:0007669"/>
    <property type="project" value="UniProtKB-KW"/>
</dbReference>
<keyword evidence="8" id="KW-0325">Glycoprotein</keyword>
<feature type="domain" description="GH16" evidence="12">
    <location>
        <begin position="41"/>
        <end position="404"/>
    </location>
</feature>
<evidence type="ECO:0000256" key="2">
    <source>
        <dbReference type="ARBA" id="ARBA00010962"/>
    </source>
</evidence>
<feature type="compositionally biased region" description="Low complexity" evidence="10">
    <location>
        <begin position="574"/>
        <end position="589"/>
    </location>
</feature>
<feature type="compositionally biased region" description="Polar residues" evidence="10">
    <location>
        <begin position="650"/>
        <end position="662"/>
    </location>
</feature>
<evidence type="ECO:0000256" key="6">
    <source>
        <dbReference type="ARBA" id="ARBA00023136"/>
    </source>
</evidence>
<dbReference type="PANTHER" id="PTHR31361:SF1">
    <property type="entry name" value="BETA-GLUCAN SYNTHESIS-ASSOCIATED PROTEIN KRE6-RELATED"/>
    <property type="match status" value="1"/>
</dbReference>
<dbReference type="InterPro" id="IPR013320">
    <property type="entry name" value="ConA-like_dom_sf"/>
</dbReference>
<keyword evidence="4" id="KW-0735">Signal-anchor</keyword>
<keyword evidence="9" id="KW-0961">Cell wall biogenesis/degradation</keyword>
<feature type="region of interest" description="Disordered" evidence="10">
    <location>
        <begin position="617"/>
        <end position="666"/>
    </location>
</feature>
<feature type="compositionally biased region" description="Acidic residues" evidence="10">
    <location>
        <begin position="560"/>
        <end position="573"/>
    </location>
</feature>